<dbReference type="PANTHER" id="PTHR24024">
    <property type="entry name" value="PULMONARY SURFACTANT-ASSOCIATED PROTEIN A"/>
    <property type="match status" value="1"/>
</dbReference>
<feature type="chain" id="PRO_5026978003" description="Short-chain collagen C4-like" evidence="1">
    <location>
        <begin position="20"/>
        <end position="236"/>
    </location>
</feature>
<gene>
    <name evidence="2" type="ORF">MCOR_29263</name>
</gene>
<feature type="signal peptide" evidence="1">
    <location>
        <begin position="1"/>
        <end position="19"/>
    </location>
</feature>
<dbReference type="InterPro" id="IPR051077">
    <property type="entry name" value="Ca-dependent_lectin"/>
</dbReference>
<dbReference type="OrthoDB" id="6086925at2759"/>
<dbReference type="PANTHER" id="PTHR24024:SF18">
    <property type="entry name" value="SHORT-CHAIN COLLAGEN C4-LIKE"/>
    <property type="match status" value="1"/>
</dbReference>
<dbReference type="GO" id="GO:0005615">
    <property type="term" value="C:extracellular space"/>
    <property type="evidence" value="ECO:0007669"/>
    <property type="project" value="TreeGrafter"/>
</dbReference>
<evidence type="ECO:0000256" key="1">
    <source>
        <dbReference type="SAM" id="SignalP"/>
    </source>
</evidence>
<evidence type="ECO:0000313" key="3">
    <source>
        <dbReference type="Proteomes" id="UP000507470"/>
    </source>
</evidence>
<proteinExistence type="predicted"/>
<organism evidence="2 3">
    <name type="scientific">Mytilus coruscus</name>
    <name type="common">Sea mussel</name>
    <dbReference type="NCBI Taxonomy" id="42192"/>
    <lineage>
        <taxon>Eukaryota</taxon>
        <taxon>Metazoa</taxon>
        <taxon>Spiralia</taxon>
        <taxon>Lophotrochozoa</taxon>
        <taxon>Mollusca</taxon>
        <taxon>Bivalvia</taxon>
        <taxon>Autobranchia</taxon>
        <taxon>Pteriomorphia</taxon>
        <taxon>Mytilida</taxon>
        <taxon>Mytiloidea</taxon>
        <taxon>Mytilidae</taxon>
        <taxon>Mytilinae</taxon>
        <taxon>Mytilus</taxon>
    </lineage>
</organism>
<evidence type="ECO:0008006" key="4">
    <source>
        <dbReference type="Google" id="ProtNLM"/>
    </source>
</evidence>
<dbReference type="Proteomes" id="UP000507470">
    <property type="component" value="Unassembled WGS sequence"/>
</dbReference>
<keyword evidence="1" id="KW-0732">Signal</keyword>
<reference evidence="2 3" key="1">
    <citation type="submission" date="2020-06" db="EMBL/GenBank/DDBJ databases">
        <authorList>
            <person name="Li R."/>
            <person name="Bekaert M."/>
        </authorList>
    </citation>
    <scope>NUCLEOTIDE SEQUENCE [LARGE SCALE GENOMIC DNA]</scope>
    <source>
        <strain evidence="3">wild</strain>
    </source>
</reference>
<name>A0A6J8CGX6_MYTCO</name>
<sequence>MFLTVTVVVLLMFNTNCYGKSEKPCSLKDHLIKQIERNLVELKSLHVHTPESGGLQAETYIRWGKSSCPQEATLVYDGYAAGNDYSIAGSGSNYLCLPKNPDWKEYTSGANHGTGRIFGVGYEIVNHKPYPKSFHNQDMPCAVCLTARSTVLMVPGKTTCHEGWHKEFSGYLMSEMSTSSRTPSEYICADEKLESVSGGDAGRDQSMVYPVEAVCGNLKCPPYVGGRELTCVVCSK</sequence>
<evidence type="ECO:0000313" key="2">
    <source>
        <dbReference type="EMBL" id="CAC5394522.1"/>
    </source>
</evidence>
<accession>A0A6J8CGX6</accession>
<protein>
    <recommendedName>
        <fullName evidence="4">Short-chain collagen C4-like</fullName>
    </recommendedName>
</protein>
<dbReference type="AlphaFoldDB" id="A0A6J8CGX6"/>
<dbReference type="EMBL" id="CACVKT020005298">
    <property type="protein sequence ID" value="CAC5394522.1"/>
    <property type="molecule type" value="Genomic_DNA"/>
</dbReference>
<keyword evidence="3" id="KW-1185">Reference proteome</keyword>